<evidence type="ECO:0000313" key="3">
    <source>
        <dbReference type="Proteomes" id="UP001521785"/>
    </source>
</evidence>
<name>A0ABR3RDI3_9PLEO</name>
<feature type="region of interest" description="Disordered" evidence="1">
    <location>
        <begin position="1"/>
        <end position="181"/>
    </location>
</feature>
<feature type="compositionally biased region" description="Basic and acidic residues" evidence="1">
    <location>
        <begin position="153"/>
        <end position="171"/>
    </location>
</feature>
<evidence type="ECO:0008006" key="4">
    <source>
        <dbReference type="Google" id="ProtNLM"/>
    </source>
</evidence>
<feature type="compositionally biased region" description="Polar residues" evidence="1">
    <location>
        <begin position="99"/>
        <end position="108"/>
    </location>
</feature>
<protein>
    <recommendedName>
        <fullName evidence="4">C3H1-type domain-containing protein</fullName>
    </recommendedName>
</protein>
<evidence type="ECO:0000256" key="1">
    <source>
        <dbReference type="SAM" id="MobiDB-lite"/>
    </source>
</evidence>
<accession>A0ABR3RDI3</accession>
<gene>
    <name evidence="2" type="ORF">SLS60_005899</name>
</gene>
<keyword evidence="3" id="KW-1185">Reference proteome</keyword>
<dbReference type="Proteomes" id="UP001521785">
    <property type="component" value="Unassembled WGS sequence"/>
</dbReference>
<sequence>MPSQEDLYMKVPDGAGPYGALNPPPPPFGSPPAAPQHANTNGNNRHVHQRRDRALSQSERRPYSPGYEAANRGRQPSWSPNYRDTRSEHRRYRERSPQKSRSLTSPQRSYDGEGSRLARHSPSVRLEVEERYHSKQPSSTRWRSRSPRHHSHHDQYKVRDEGHEYSGARSEHVHRRGQRRLTPVSVRERRIGVTYIPETAYPLRAYTNYIADNHAAERRTTPQNRHLPVFRNGDGKVNPSAYGSVLEHDFGLCYSTFRTTYICEMGIRCPWRHHPLSAVEKEWVVEIAGNKGSHFIQETEKCWASPEVPVPGHNMLEVMQQERDADRQR</sequence>
<feature type="compositionally biased region" description="Basic and acidic residues" evidence="1">
    <location>
        <begin position="52"/>
        <end position="62"/>
    </location>
</feature>
<evidence type="ECO:0000313" key="2">
    <source>
        <dbReference type="EMBL" id="KAL1602483.1"/>
    </source>
</evidence>
<comment type="caution">
    <text evidence="2">The sequence shown here is derived from an EMBL/GenBank/DDBJ whole genome shotgun (WGS) entry which is preliminary data.</text>
</comment>
<dbReference type="EMBL" id="JAKJXO020000007">
    <property type="protein sequence ID" value="KAL1602483.1"/>
    <property type="molecule type" value="Genomic_DNA"/>
</dbReference>
<organism evidence="2 3">
    <name type="scientific">Paraconiothyrium brasiliense</name>
    <dbReference type="NCBI Taxonomy" id="300254"/>
    <lineage>
        <taxon>Eukaryota</taxon>
        <taxon>Fungi</taxon>
        <taxon>Dikarya</taxon>
        <taxon>Ascomycota</taxon>
        <taxon>Pezizomycotina</taxon>
        <taxon>Dothideomycetes</taxon>
        <taxon>Pleosporomycetidae</taxon>
        <taxon>Pleosporales</taxon>
        <taxon>Massarineae</taxon>
        <taxon>Didymosphaeriaceae</taxon>
        <taxon>Paraconiothyrium</taxon>
    </lineage>
</organism>
<reference evidence="2 3" key="1">
    <citation type="submission" date="2024-02" db="EMBL/GenBank/DDBJ databases">
        <title>De novo assembly and annotation of 12 fungi associated with fruit tree decline syndrome in Ontario, Canada.</title>
        <authorList>
            <person name="Sulman M."/>
            <person name="Ellouze W."/>
            <person name="Ilyukhin E."/>
        </authorList>
    </citation>
    <scope>NUCLEOTIDE SEQUENCE [LARGE SCALE GENOMIC DNA]</scope>
    <source>
        <strain evidence="2 3">M42-189</strain>
    </source>
</reference>
<proteinExistence type="predicted"/>
<feature type="compositionally biased region" description="Pro residues" evidence="1">
    <location>
        <begin position="22"/>
        <end position="34"/>
    </location>
</feature>
<feature type="compositionally biased region" description="Basic residues" evidence="1">
    <location>
        <begin position="142"/>
        <end position="152"/>
    </location>
</feature>